<dbReference type="PANTHER" id="PTHR47936">
    <property type="entry name" value="PPR_LONG DOMAIN-CONTAINING PROTEIN"/>
    <property type="match status" value="1"/>
</dbReference>
<evidence type="ECO:0000256" key="2">
    <source>
        <dbReference type="PROSITE-ProRule" id="PRU00708"/>
    </source>
</evidence>
<dbReference type="Pfam" id="PF01535">
    <property type="entry name" value="PPR"/>
    <property type="match status" value="1"/>
</dbReference>
<organism evidence="4 5">
    <name type="scientific">Choanephora cucurbitarum</name>
    <dbReference type="NCBI Taxonomy" id="101091"/>
    <lineage>
        <taxon>Eukaryota</taxon>
        <taxon>Fungi</taxon>
        <taxon>Fungi incertae sedis</taxon>
        <taxon>Mucoromycota</taxon>
        <taxon>Mucoromycotina</taxon>
        <taxon>Mucoromycetes</taxon>
        <taxon>Mucorales</taxon>
        <taxon>Mucorineae</taxon>
        <taxon>Choanephoraceae</taxon>
        <taxon>Choanephoroideae</taxon>
        <taxon>Choanephora</taxon>
    </lineage>
</organism>
<sequence length="397" mass="46626">MASHCGNRFACHNVFRSLFIASAKPCLPTRRFSSALAEQAKTLPVPQQKADFHYYQQLLKQHAKMVHRKESQLKAENLLRDMKQCGLEPNHQTYFHLVLGLSWLPHRNQHQNDRMESWFYEYLRLQRDPKRKRPQVKLKKLLKDMAIYGHPHLKTMFLHMVQLFEHELDSGCWNSAIKGCINAKQFEDAEHVFDMARERNVTRLSTYEIMIRAYLSNRDQKASSRIFEYMIRDQITAKCSVYQSFIDFYTSLKPDKDTQQTVARLWQAMLIMTTDSRIPNDTIQKLLVYFRKNRQLAVAEQIYLDLKIRNQRLKKEHVKEMHSVIIGFAHRQQLPSALSITYDLLADGYELEDKVIYSVVEACIHRNDREAAQQLVDMVNAVQPKGLSDACHALLEQ</sequence>
<keyword evidence="1" id="KW-0677">Repeat</keyword>
<keyword evidence="5" id="KW-1185">Reference proteome</keyword>
<evidence type="ECO:0000256" key="1">
    <source>
        <dbReference type="ARBA" id="ARBA00022737"/>
    </source>
</evidence>
<dbReference type="Proteomes" id="UP000093000">
    <property type="component" value="Unassembled WGS sequence"/>
</dbReference>
<evidence type="ECO:0000313" key="3">
    <source>
        <dbReference type="EMBL" id="OBZ85399.1"/>
    </source>
</evidence>
<evidence type="ECO:0000313" key="4">
    <source>
        <dbReference type="EMBL" id="OBZ85402.1"/>
    </source>
</evidence>
<feature type="repeat" description="PPR" evidence="2">
    <location>
        <begin position="169"/>
        <end position="203"/>
    </location>
</feature>
<dbReference type="InterPro" id="IPR002885">
    <property type="entry name" value="PPR_rpt"/>
</dbReference>
<evidence type="ECO:0000313" key="5">
    <source>
        <dbReference type="Proteomes" id="UP000093000"/>
    </source>
</evidence>
<dbReference type="Gene3D" id="1.25.40.10">
    <property type="entry name" value="Tetratricopeptide repeat domain"/>
    <property type="match status" value="1"/>
</dbReference>
<proteinExistence type="predicted"/>
<protein>
    <submittedName>
        <fullName evidence="4">Uncharacterized protein</fullName>
    </submittedName>
</protein>
<name>A0A1C7N8E6_9FUNG</name>
<accession>A0A1C7N8E6</accession>
<comment type="caution">
    <text evidence="4">The sequence shown here is derived from an EMBL/GenBank/DDBJ whole genome shotgun (WGS) entry which is preliminary data.</text>
</comment>
<dbReference type="InterPro" id="IPR011990">
    <property type="entry name" value="TPR-like_helical_dom_sf"/>
</dbReference>
<dbReference type="EMBL" id="LUGH01000400">
    <property type="protein sequence ID" value="OBZ85402.1"/>
    <property type="molecule type" value="Genomic_DNA"/>
</dbReference>
<dbReference type="EMBL" id="LUGH01000400">
    <property type="protein sequence ID" value="OBZ85399.1"/>
    <property type="molecule type" value="Genomic_DNA"/>
</dbReference>
<reference evidence="4 5" key="1">
    <citation type="submission" date="2016-03" db="EMBL/GenBank/DDBJ databases">
        <title>Choanephora cucurbitarum.</title>
        <authorList>
            <person name="Min B."/>
            <person name="Park H."/>
            <person name="Park J.-H."/>
            <person name="Shin H.-D."/>
            <person name="Choi I.-G."/>
        </authorList>
    </citation>
    <scope>NUCLEOTIDE SEQUENCE [LARGE SCALE GENOMIC DNA]</scope>
    <source>
        <strain evidence="4 5">KUS-F28377</strain>
    </source>
</reference>
<dbReference type="PROSITE" id="PS51375">
    <property type="entry name" value="PPR"/>
    <property type="match status" value="1"/>
</dbReference>
<gene>
    <name evidence="4" type="ORF">A0J61_06548</name>
    <name evidence="3" type="ORF">A0J61_06550</name>
</gene>
<dbReference type="NCBIfam" id="TIGR00756">
    <property type="entry name" value="PPR"/>
    <property type="match status" value="1"/>
</dbReference>
<dbReference type="InParanoid" id="A0A1C7N8E6"/>
<dbReference type="AlphaFoldDB" id="A0A1C7N8E6"/>
<dbReference type="STRING" id="101091.A0A1C7N8E6"/>
<dbReference type="OrthoDB" id="185373at2759"/>
<dbReference type="PANTHER" id="PTHR47936:SF1">
    <property type="entry name" value="PENTATRICOPEPTIDE REPEAT-CONTAINING PROTEIN GUN1, CHLOROPLASTIC"/>
    <property type="match status" value="1"/>
</dbReference>